<gene>
    <name evidence="1" type="ORF">KL86DYS1_10489</name>
</gene>
<organism evidence="1">
    <name type="scientific">uncultured Dysgonomonas sp</name>
    <dbReference type="NCBI Taxonomy" id="206096"/>
    <lineage>
        <taxon>Bacteria</taxon>
        <taxon>Pseudomonadati</taxon>
        <taxon>Bacteroidota</taxon>
        <taxon>Bacteroidia</taxon>
        <taxon>Bacteroidales</taxon>
        <taxon>Dysgonomonadaceae</taxon>
        <taxon>Dysgonomonas</taxon>
        <taxon>environmental samples</taxon>
    </lineage>
</organism>
<dbReference type="AlphaFoldDB" id="A0A212IXQ6"/>
<sequence length="164" mass="19223">MRTETVRDIIELFDSADIMMAYHDILCGDLIAEGCSRVVYECDYDKSCVVKIHKNVYRLPSDNILEWELWEMVKGMTNDVPKWFAPCVRISENGRILIQKKTTPLTDKQWNSLDQIPTYLSDVKKSNFGTYKGHICMHDYAFTLYRLGISNKMRKISKENRTRL</sequence>
<dbReference type="RefSeq" id="WP_296938388.1">
    <property type="nucleotide sequence ID" value="NZ_LT599032.1"/>
</dbReference>
<name>A0A212IXQ6_9BACT</name>
<reference evidence="1" key="1">
    <citation type="submission" date="2016-04" db="EMBL/GenBank/DDBJ databases">
        <authorList>
            <person name="Evans L.H."/>
            <person name="Alamgir A."/>
            <person name="Owens N."/>
            <person name="Weber N.D."/>
            <person name="Virtaneva K."/>
            <person name="Barbian K."/>
            <person name="Babar A."/>
            <person name="Rosenke K."/>
        </authorList>
    </citation>
    <scope>NUCLEOTIDE SEQUENCE</scope>
    <source>
        <strain evidence="1">86-1</strain>
    </source>
</reference>
<protein>
    <submittedName>
        <fullName evidence="1">Uncharacterized protein</fullName>
    </submittedName>
</protein>
<proteinExistence type="predicted"/>
<dbReference type="EMBL" id="FLUM01000001">
    <property type="protein sequence ID" value="SBV91993.1"/>
    <property type="molecule type" value="Genomic_DNA"/>
</dbReference>
<evidence type="ECO:0000313" key="1">
    <source>
        <dbReference type="EMBL" id="SBV91993.1"/>
    </source>
</evidence>
<accession>A0A212IXQ6</accession>